<dbReference type="CDD" id="cd06614">
    <property type="entry name" value="STKc_PAK"/>
    <property type="match status" value="1"/>
</dbReference>
<accession>A0AAD4LVT8</accession>
<dbReference type="EC" id="2.7.11.1" evidence="3"/>
<dbReference type="PROSITE" id="PS00108">
    <property type="entry name" value="PROTEIN_KINASE_ST"/>
    <property type="match status" value="1"/>
</dbReference>
<dbReference type="PROSITE" id="PS00323">
    <property type="entry name" value="RIBOSOMAL_S19"/>
    <property type="match status" value="1"/>
</dbReference>
<keyword evidence="8 13" id="KW-0067">ATP-binding</keyword>
<keyword evidence="7" id="KW-0418">Kinase</keyword>
<dbReference type="GO" id="GO:1990904">
    <property type="term" value="C:ribonucleoprotein complex"/>
    <property type="evidence" value="ECO:0007669"/>
    <property type="project" value="UniProtKB-KW"/>
</dbReference>
<feature type="domain" description="Protein kinase" evidence="17">
    <location>
        <begin position="774"/>
        <end position="1026"/>
    </location>
</feature>
<dbReference type="Gene3D" id="1.10.510.10">
    <property type="entry name" value="Transferase(Phosphotransferase) domain 1"/>
    <property type="match status" value="1"/>
</dbReference>
<dbReference type="SMART" id="SM00233">
    <property type="entry name" value="PH"/>
    <property type="match status" value="1"/>
</dbReference>
<feature type="region of interest" description="Disordered" evidence="15">
    <location>
        <begin position="466"/>
        <end position="511"/>
    </location>
</feature>
<organism evidence="19 20">
    <name type="scientific">Multifurca ochricompacta</name>
    <dbReference type="NCBI Taxonomy" id="376703"/>
    <lineage>
        <taxon>Eukaryota</taxon>
        <taxon>Fungi</taxon>
        <taxon>Dikarya</taxon>
        <taxon>Basidiomycota</taxon>
        <taxon>Agaricomycotina</taxon>
        <taxon>Agaricomycetes</taxon>
        <taxon>Russulales</taxon>
        <taxon>Russulaceae</taxon>
        <taxon>Multifurca</taxon>
    </lineage>
</organism>
<dbReference type="GO" id="GO:0003723">
    <property type="term" value="F:RNA binding"/>
    <property type="evidence" value="ECO:0007669"/>
    <property type="project" value="InterPro"/>
</dbReference>
<dbReference type="CDD" id="cd01093">
    <property type="entry name" value="CRIB_PAK_like"/>
    <property type="match status" value="1"/>
</dbReference>
<dbReference type="AlphaFoldDB" id="A0AAD4LVT8"/>
<dbReference type="InterPro" id="IPR011009">
    <property type="entry name" value="Kinase-like_dom_sf"/>
</dbReference>
<dbReference type="GO" id="GO:0003735">
    <property type="term" value="F:structural constituent of ribosome"/>
    <property type="evidence" value="ECO:0007669"/>
    <property type="project" value="InterPro"/>
</dbReference>
<evidence type="ECO:0000256" key="4">
    <source>
        <dbReference type="ARBA" id="ARBA00022527"/>
    </source>
</evidence>
<evidence type="ECO:0000256" key="7">
    <source>
        <dbReference type="ARBA" id="ARBA00022777"/>
    </source>
</evidence>
<keyword evidence="10 14" id="KW-0687">Ribonucleoprotein</keyword>
<dbReference type="SUPFAM" id="SSF54570">
    <property type="entry name" value="Ribosomal protein S19"/>
    <property type="match status" value="1"/>
</dbReference>
<evidence type="ECO:0000313" key="19">
    <source>
        <dbReference type="EMBL" id="KAI0292363.1"/>
    </source>
</evidence>
<dbReference type="InterPro" id="IPR033923">
    <property type="entry name" value="PAK_BD"/>
</dbReference>
<dbReference type="PROSITE" id="PS50011">
    <property type="entry name" value="PROTEIN_KINASE_DOM"/>
    <property type="match status" value="1"/>
</dbReference>
<feature type="region of interest" description="Disordered" evidence="15">
    <location>
        <begin position="179"/>
        <end position="212"/>
    </location>
</feature>
<dbReference type="Pfam" id="PF00786">
    <property type="entry name" value="PBD"/>
    <property type="match status" value="1"/>
</dbReference>
<evidence type="ECO:0000256" key="1">
    <source>
        <dbReference type="ARBA" id="ARBA00007345"/>
    </source>
</evidence>
<dbReference type="FunFam" id="3.30.200.20:FF:000705">
    <property type="entry name" value="Non-specific serine/threonine protein kinase"/>
    <property type="match status" value="1"/>
</dbReference>
<evidence type="ECO:0000256" key="12">
    <source>
        <dbReference type="ARBA" id="ARBA00048679"/>
    </source>
</evidence>
<dbReference type="Pfam" id="PF00069">
    <property type="entry name" value="Pkinase"/>
    <property type="match status" value="1"/>
</dbReference>
<dbReference type="PANTHER" id="PTHR45832:SF22">
    <property type="entry name" value="SERINE_THREONINE-PROTEIN KINASE SAMKA-RELATED"/>
    <property type="match status" value="1"/>
</dbReference>
<dbReference type="PROSITE" id="PS50003">
    <property type="entry name" value="PH_DOMAIN"/>
    <property type="match status" value="1"/>
</dbReference>
<dbReference type="InterPro" id="IPR002222">
    <property type="entry name" value="Ribosomal_uS19"/>
</dbReference>
<dbReference type="FunFam" id="3.90.810.10:FF:000005">
    <property type="entry name" value="Non-specific serine/threonine protein kinase"/>
    <property type="match status" value="1"/>
</dbReference>
<dbReference type="GO" id="GO:0006412">
    <property type="term" value="P:translation"/>
    <property type="evidence" value="ECO:0007669"/>
    <property type="project" value="InterPro"/>
</dbReference>
<feature type="binding site" evidence="13">
    <location>
        <position position="803"/>
    </location>
    <ligand>
        <name>ATP</name>
        <dbReference type="ChEBI" id="CHEBI:30616"/>
    </ligand>
</feature>
<evidence type="ECO:0000256" key="9">
    <source>
        <dbReference type="ARBA" id="ARBA00022980"/>
    </source>
</evidence>
<dbReference type="InterPro" id="IPR008271">
    <property type="entry name" value="Ser/Thr_kinase_AS"/>
</dbReference>
<keyword evidence="6 13" id="KW-0547">Nucleotide-binding</keyword>
<evidence type="ECO:0000259" key="18">
    <source>
        <dbReference type="PROSITE" id="PS50108"/>
    </source>
</evidence>
<comment type="similarity">
    <text evidence="1 14">Belongs to the universal ribosomal protein uS19 family.</text>
</comment>
<evidence type="ECO:0000256" key="5">
    <source>
        <dbReference type="ARBA" id="ARBA00022679"/>
    </source>
</evidence>
<evidence type="ECO:0000259" key="17">
    <source>
        <dbReference type="PROSITE" id="PS50011"/>
    </source>
</evidence>
<evidence type="ECO:0000256" key="3">
    <source>
        <dbReference type="ARBA" id="ARBA00012513"/>
    </source>
</evidence>
<evidence type="ECO:0000256" key="14">
    <source>
        <dbReference type="RuleBase" id="RU003485"/>
    </source>
</evidence>
<keyword evidence="5" id="KW-0808">Transferase</keyword>
<keyword evidence="9 14" id="KW-0689">Ribosomal protein</keyword>
<dbReference type="InterPro" id="IPR051931">
    <property type="entry name" value="PAK3-like"/>
</dbReference>
<dbReference type="InterPro" id="IPR036936">
    <property type="entry name" value="CRIB_dom_sf"/>
</dbReference>
<comment type="caution">
    <text evidence="19">The sequence shown here is derived from an EMBL/GenBank/DDBJ whole genome shotgun (WGS) entry which is preliminary data.</text>
</comment>
<dbReference type="InterPro" id="IPR000719">
    <property type="entry name" value="Prot_kinase_dom"/>
</dbReference>
<dbReference type="InterPro" id="IPR011993">
    <property type="entry name" value="PH-like_dom_sf"/>
</dbReference>
<dbReference type="InterPro" id="IPR001849">
    <property type="entry name" value="PH_domain"/>
</dbReference>
<dbReference type="Gene3D" id="3.30.860.10">
    <property type="entry name" value="30s Ribosomal Protein S19, Chain A"/>
    <property type="match status" value="1"/>
</dbReference>
<evidence type="ECO:0000256" key="2">
    <source>
        <dbReference type="ARBA" id="ARBA00008874"/>
    </source>
</evidence>
<evidence type="ECO:0000313" key="20">
    <source>
        <dbReference type="Proteomes" id="UP001203297"/>
    </source>
</evidence>
<evidence type="ECO:0000256" key="13">
    <source>
        <dbReference type="PROSITE-ProRule" id="PRU10141"/>
    </source>
</evidence>
<dbReference type="GO" id="GO:0005524">
    <property type="term" value="F:ATP binding"/>
    <property type="evidence" value="ECO:0007669"/>
    <property type="project" value="UniProtKB-UniRule"/>
</dbReference>
<dbReference type="Gene3D" id="3.90.810.10">
    <property type="entry name" value="CRIB domain"/>
    <property type="match status" value="1"/>
</dbReference>
<dbReference type="Gene3D" id="3.30.200.20">
    <property type="entry name" value="Phosphorylase Kinase, domain 1"/>
    <property type="match status" value="1"/>
</dbReference>
<dbReference type="EMBL" id="WTXG01000123">
    <property type="protein sequence ID" value="KAI0292363.1"/>
    <property type="molecule type" value="Genomic_DNA"/>
</dbReference>
<protein>
    <recommendedName>
        <fullName evidence="3">non-specific serine/threonine protein kinase</fullName>
        <ecNumber evidence="3">2.7.11.1</ecNumber>
    </recommendedName>
</protein>
<dbReference type="PANTHER" id="PTHR45832">
    <property type="entry name" value="SERINE/THREONINE-PROTEIN KINASE SAMKA-RELATED-RELATED"/>
    <property type="match status" value="1"/>
</dbReference>
<dbReference type="SUPFAM" id="SSF56112">
    <property type="entry name" value="Protein kinase-like (PK-like)"/>
    <property type="match status" value="1"/>
</dbReference>
<feature type="domain" description="PH" evidence="16">
    <location>
        <begin position="245"/>
        <end position="385"/>
    </location>
</feature>
<gene>
    <name evidence="19" type="ORF">B0F90DRAFT_1928557</name>
</gene>
<evidence type="ECO:0000256" key="11">
    <source>
        <dbReference type="ARBA" id="ARBA00047899"/>
    </source>
</evidence>
<feature type="domain" description="CRIB" evidence="18">
    <location>
        <begin position="389"/>
        <end position="402"/>
    </location>
</feature>
<dbReference type="SUPFAM" id="SSF50729">
    <property type="entry name" value="PH domain-like"/>
    <property type="match status" value="1"/>
</dbReference>
<comment type="catalytic activity">
    <reaction evidence="11">
        <text>L-threonyl-[protein] + ATP = O-phospho-L-threonyl-[protein] + ADP + H(+)</text>
        <dbReference type="Rhea" id="RHEA:46608"/>
        <dbReference type="Rhea" id="RHEA-COMP:11060"/>
        <dbReference type="Rhea" id="RHEA-COMP:11605"/>
        <dbReference type="ChEBI" id="CHEBI:15378"/>
        <dbReference type="ChEBI" id="CHEBI:30013"/>
        <dbReference type="ChEBI" id="CHEBI:30616"/>
        <dbReference type="ChEBI" id="CHEBI:61977"/>
        <dbReference type="ChEBI" id="CHEBI:456216"/>
        <dbReference type="EC" id="2.7.11.1"/>
    </reaction>
</comment>
<dbReference type="InterPro" id="IPR020934">
    <property type="entry name" value="Ribosomal_uS19_CS"/>
</dbReference>
<feature type="region of interest" description="Disordered" evidence="15">
    <location>
        <begin position="539"/>
        <end position="722"/>
    </location>
</feature>
<dbReference type="Gene3D" id="2.30.29.30">
    <property type="entry name" value="Pleckstrin-homology domain (PH domain)/Phosphotyrosine-binding domain (PTB)"/>
    <property type="match status" value="1"/>
</dbReference>
<evidence type="ECO:0000256" key="10">
    <source>
        <dbReference type="ARBA" id="ARBA00023274"/>
    </source>
</evidence>
<dbReference type="Pfam" id="PF00203">
    <property type="entry name" value="Ribosomal_S19"/>
    <property type="match status" value="1"/>
</dbReference>
<keyword evidence="4" id="KW-0723">Serine/threonine-protein kinase</keyword>
<dbReference type="SMART" id="SM00285">
    <property type="entry name" value="PBD"/>
    <property type="match status" value="1"/>
</dbReference>
<reference evidence="19" key="1">
    <citation type="journal article" date="2022" name="New Phytol.">
        <title>Evolutionary transition to the ectomycorrhizal habit in the genomes of a hyperdiverse lineage of mushroom-forming fungi.</title>
        <authorList>
            <person name="Looney B."/>
            <person name="Miyauchi S."/>
            <person name="Morin E."/>
            <person name="Drula E."/>
            <person name="Courty P.E."/>
            <person name="Kohler A."/>
            <person name="Kuo A."/>
            <person name="LaButti K."/>
            <person name="Pangilinan J."/>
            <person name="Lipzen A."/>
            <person name="Riley R."/>
            <person name="Andreopoulos W."/>
            <person name="He G."/>
            <person name="Johnson J."/>
            <person name="Nolan M."/>
            <person name="Tritt A."/>
            <person name="Barry K.W."/>
            <person name="Grigoriev I.V."/>
            <person name="Nagy L.G."/>
            <person name="Hibbett D."/>
            <person name="Henrissat B."/>
            <person name="Matheny P.B."/>
            <person name="Labbe J."/>
            <person name="Martin F.M."/>
        </authorList>
    </citation>
    <scope>NUCLEOTIDE SEQUENCE</scope>
    <source>
        <strain evidence="19">BPL690</strain>
    </source>
</reference>
<dbReference type="HAMAP" id="MF_00531">
    <property type="entry name" value="Ribosomal_uS19"/>
    <property type="match status" value="1"/>
</dbReference>
<dbReference type="InterPro" id="IPR023575">
    <property type="entry name" value="Ribosomal_uS19_SF"/>
</dbReference>
<dbReference type="PROSITE" id="PS50108">
    <property type="entry name" value="CRIB"/>
    <property type="match status" value="1"/>
</dbReference>
<dbReference type="Proteomes" id="UP001203297">
    <property type="component" value="Unassembled WGS sequence"/>
</dbReference>
<proteinExistence type="inferred from homology"/>
<keyword evidence="20" id="KW-1185">Reference proteome</keyword>
<dbReference type="GO" id="GO:0005840">
    <property type="term" value="C:ribosome"/>
    <property type="evidence" value="ECO:0007669"/>
    <property type="project" value="UniProtKB-KW"/>
</dbReference>
<comment type="catalytic activity">
    <reaction evidence="12">
        <text>L-seryl-[protein] + ATP = O-phospho-L-seryl-[protein] + ADP + H(+)</text>
        <dbReference type="Rhea" id="RHEA:17989"/>
        <dbReference type="Rhea" id="RHEA-COMP:9863"/>
        <dbReference type="Rhea" id="RHEA-COMP:11604"/>
        <dbReference type="ChEBI" id="CHEBI:15378"/>
        <dbReference type="ChEBI" id="CHEBI:29999"/>
        <dbReference type="ChEBI" id="CHEBI:30616"/>
        <dbReference type="ChEBI" id="CHEBI:83421"/>
        <dbReference type="ChEBI" id="CHEBI:456216"/>
        <dbReference type="EC" id="2.7.11.1"/>
    </reaction>
</comment>
<comment type="similarity">
    <text evidence="2">Belongs to the protein kinase superfamily. STE Ser/Thr protein kinase family. STE20 subfamily.</text>
</comment>
<sequence>MLPSVVLHSGRSAWKGPFFVAFPNIREALANNTPIKTDARSCTILPNFVGIRFLVHNGKDYIPVTVTQDMVGHKLGEFSHTKKRFVYKISPSPSPSPSPSSSPLLSPSPIILSVSAEVQYTLLANFSAKRTHFVVHVLSHLLTISPSSPVDDQSRFHPLPTLIASHGVQSSDCHLLTPSRPAPQIPIRQASTSSSSTAFSGSSSLTLTPSSVSTSSYTTSYSGIGGTPNIGGFPNRNLHGVAASGVIRQGAVGFKEDAFASWIWREKWLVLTEQSLSVHKNEVSFCPGPQGTCIRAPVRYRCLRTAFSYGAGAWEYFMLACTFVSVVLSAAPQSIIQLRDLANIERTDLKPYCLLLETKDKRYYLSMKGDEELYGWQDDIYCRSPLSGVSNPTNFVHKVHVGFDPVSGAFTGMPEQWSKLLTQSAITREDYQRNPQAVLDVLEFYTDHQKREMEEMGLSPATRITTTANTPRFGAGTGLGGLGKLPPLAETPRPPLLRQDSAPPASGVDSASTNLALGAQRAADYVNGTYSHTIGVSQTNGAQRPALPNLSASRPAPPRPLLTGTRPAPSAPLKPDSVDARQRPKVQSPSEAAVPERKDSLQSPRLEERDRERSHERDRDRDRERERERERDREQRQRVQREQEWEKEQSDPDREQHREKDQRPGLAAAKSAPVNTTPATKPAVPGTTGITVSPPPVKPLQTTKKPLPQPGGVTTVVDGDDNKVTGSGSVAAAAAALEKPKPKEIEKRISTMTEAQIMEKMRSVVDPGDPKLLYSKIKKIGQGASGHVYVAKTLATGKKVAIKEMDLTTQPRKELIVNEIMVMKESRHPNIVNFLNSYLVRGNELWVVMEFMEGGALTDIIENNTLEEDQIACISNETCKGLGHLHSQHIIHRDIKSDNVLLDAAGRVKITDFGFCAKLTDQKSKRATMVGTPYWMAPEVVKQKEYGAKVDIWSLGIMAIEMIEQEPPYLDEEPLKALYLIATNGTPTLKKPEALSRELKAFLSVCLCVDVKSRATASELLEHEFLRKTCALSGLAPLLRFRTNKQAT</sequence>
<evidence type="ECO:0000259" key="16">
    <source>
        <dbReference type="PROSITE" id="PS50003"/>
    </source>
</evidence>
<feature type="compositionally biased region" description="Basic and acidic residues" evidence="15">
    <location>
        <begin position="594"/>
        <end position="663"/>
    </location>
</feature>
<dbReference type="GO" id="GO:0004674">
    <property type="term" value="F:protein serine/threonine kinase activity"/>
    <property type="evidence" value="ECO:0007669"/>
    <property type="project" value="UniProtKB-KW"/>
</dbReference>
<evidence type="ECO:0000256" key="6">
    <source>
        <dbReference type="ARBA" id="ARBA00022741"/>
    </source>
</evidence>
<evidence type="ECO:0000256" key="15">
    <source>
        <dbReference type="SAM" id="MobiDB-lite"/>
    </source>
</evidence>
<dbReference type="PRINTS" id="PR00975">
    <property type="entry name" value="RIBOSOMALS19"/>
</dbReference>
<feature type="compositionally biased region" description="Low complexity" evidence="15">
    <location>
        <begin position="190"/>
        <end position="212"/>
    </location>
</feature>
<evidence type="ECO:0000256" key="8">
    <source>
        <dbReference type="ARBA" id="ARBA00022840"/>
    </source>
</evidence>
<dbReference type="InterPro" id="IPR017441">
    <property type="entry name" value="Protein_kinase_ATP_BS"/>
</dbReference>
<dbReference type="InterPro" id="IPR000095">
    <property type="entry name" value="CRIB_dom"/>
</dbReference>
<name>A0AAD4LVT8_9AGAM</name>
<dbReference type="SMART" id="SM00220">
    <property type="entry name" value="S_TKc"/>
    <property type="match status" value="1"/>
</dbReference>
<dbReference type="FunFam" id="1.10.510.10:FF:000139">
    <property type="entry name" value="Non-specific serine/threonine protein kinase"/>
    <property type="match status" value="1"/>
</dbReference>
<dbReference type="PROSITE" id="PS00107">
    <property type="entry name" value="PROTEIN_KINASE_ATP"/>
    <property type="match status" value="1"/>
</dbReference>